<proteinExistence type="predicted"/>
<organism evidence="1">
    <name type="scientific">marine sediment metagenome</name>
    <dbReference type="NCBI Taxonomy" id="412755"/>
    <lineage>
        <taxon>unclassified sequences</taxon>
        <taxon>metagenomes</taxon>
        <taxon>ecological metagenomes</taxon>
    </lineage>
</organism>
<reference evidence="1" key="1">
    <citation type="journal article" date="2014" name="Front. Microbiol.">
        <title>High frequency of phylogenetically diverse reductive dehalogenase-homologous genes in deep subseafloor sedimentary metagenomes.</title>
        <authorList>
            <person name="Kawai M."/>
            <person name="Futagami T."/>
            <person name="Toyoda A."/>
            <person name="Takaki Y."/>
            <person name="Nishi S."/>
            <person name="Hori S."/>
            <person name="Arai W."/>
            <person name="Tsubouchi T."/>
            <person name="Morono Y."/>
            <person name="Uchiyama I."/>
            <person name="Ito T."/>
            <person name="Fujiyama A."/>
            <person name="Inagaki F."/>
            <person name="Takami H."/>
        </authorList>
    </citation>
    <scope>NUCLEOTIDE SEQUENCE</scope>
    <source>
        <strain evidence="1">Expedition CK06-06</strain>
    </source>
</reference>
<name>X1SFZ5_9ZZZZ</name>
<gene>
    <name evidence="1" type="ORF">S12H4_30693</name>
</gene>
<dbReference type="AlphaFoldDB" id="X1SFZ5"/>
<protein>
    <submittedName>
        <fullName evidence="1">Uncharacterized protein</fullName>
    </submittedName>
</protein>
<sequence length="67" mass="7843">MKKTIDELDNYAKREERDFSSALRYTLKIGLLALDNPELTVQEIKDIIETQVDYEKGRISELKPEDL</sequence>
<dbReference type="EMBL" id="BARW01017831">
    <property type="protein sequence ID" value="GAI91893.1"/>
    <property type="molecule type" value="Genomic_DNA"/>
</dbReference>
<comment type="caution">
    <text evidence="1">The sequence shown here is derived from an EMBL/GenBank/DDBJ whole genome shotgun (WGS) entry which is preliminary data.</text>
</comment>
<evidence type="ECO:0000313" key="1">
    <source>
        <dbReference type="EMBL" id="GAI91893.1"/>
    </source>
</evidence>
<accession>X1SFZ5</accession>